<accession>A0A8S4N463</accession>
<name>A0A8S4N463_OWEFU</name>
<feature type="domain" description="BTB" evidence="2">
    <location>
        <begin position="32"/>
        <end position="110"/>
    </location>
</feature>
<dbReference type="Gene3D" id="3.30.710.10">
    <property type="entry name" value="Potassium Channel Kv1.1, Chain A"/>
    <property type="match status" value="1"/>
</dbReference>
<keyword evidence="4" id="KW-1185">Reference proteome</keyword>
<dbReference type="PANTHER" id="PTHR22744">
    <property type="entry name" value="HELIX LOOP HELIX PROTEIN 21-RELATED"/>
    <property type="match status" value="1"/>
</dbReference>
<dbReference type="SUPFAM" id="SSF54695">
    <property type="entry name" value="POZ domain"/>
    <property type="match status" value="1"/>
</dbReference>
<dbReference type="InterPro" id="IPR011333">
    <property type="entry name" value="SKP1/BTB/POZ_sf"/>
</dbReference>
<evidence type="ECO:0000313" key="4">
    <source>
        <dbReference type="Proteomes" id="UP000749559"/>
    </source>
</evidence>
<dbReference type="PANTHER" id="PTHR22744:SF17">
    <property type="entry name" value="BTB DOMAIN-CONTAINING PROTEIN"/>
    <property type="match status" value="1"/>
</dbReference>
<comment type="caution">
    <text evidence="3">The sequence shown here is derived from an EMBL/GenBank/DDBJ whole genome shotgun (WGS) entry which is preliminary data.</text>
</comment>
<dbReference type="OrthoDB" id="437903at2759"/>
<organism evidence="3 4">
    <name type="scientific">Owenia fusiformis</name>
    <name type="common">Polychaete worm</name>
    <dbReference type="NCBI Taxonomy" id="6347"/>
    <lineage>
        <taxon>Eukaryota</taxon>
        <taxon>Metazoa</taxon>
        <taxon>Spiralia</taxon>
        <taxon>Lophotrochozoa</taxon>
        <taxon>Annelida</taxon>
        <taxon>Polychaeta</taxon>
        <taxon>Sedentaria</taxon>
        <taxon>Canalipalpata</taxon>
        <taxon>Sabellida</taxon>
        <taxon>Oweniida</taxon>
        <taxon>Oweniidae</taxon>
        <taxon>Owenia</taxon>
    </lineage>
</organism>
<feature type="transmembrane region" description="Helical" evidence="1">
    <location>
        <begin position="214"/>
        <end position="231"/>
    </location>
</feature>
<reference evidence="3" key="1">
    <citation type="submission" date="2022-03" db="EMBL/GenBank/DDBJ databases">
        <authorList>
            <person name="Martin C."/>
        </authorList>
    </citation>
    <scope>NUCLEOTIDE SEQUENCE</scope>
</reference>
<dbReference type="SMART" id="SM00225">
    <property type="entry name" value="BTB"/>
    <property type="match status" value="1"/>
</dbReference>
<protein>
    <recommendedName>
        <fullName evidence="2">BTB domain-containing protein</fullName>
    </recommendedName>
</protein>
<evidence type="ECO:0000259" key="2">
    <source>
        <dbReference type="PROSITE" id="PS50097"/>
    </source>
</evidence>
<keyword evidence="1" id="KW-0472">Membrane</keyword>
<keyword evidence="1" id="KW-1133">Transmembrane helix</keyword>
<keyword evidence="1" id="KW-0812">Transmembrane</keyword>
<sequence>MIYTRMATRMGWLKMADIETEKSCFYKPWPGSDIKFVMDDGKQVYASKAVLTIASPVFEAMFNSDFKEKEASQIPLPGKMSKDIVALVEVINPNTLGDITESTVEPLLEFAREYQMEHLTRKCEKFLLGCSASFQNLYLADEYNLIEEREKNMKSVHRIPMTKLYSYPDFRKLSKECTDDIILRKSQIFDSLRTVEPGFDTSKTEQQIIQNNEINMVLFFMCCFFFFLSFINRFF</sequence>
<dbReference type="Proteomes" id="UP000749559">
    <property type="component" value="Unassembled WGS sequence"/>
</dbReference>
<dbReference type="PROSITE" id="PS50097">
    <property type="entry name" value="BTB"/>
    <property type="match status" value="1"/>
</dbReference>
<dbReference type="AlphaFoldDB" id="A0A8S4N463"/>
<proteinExistence type="predicted"/>
<dbReference type="EMBL" id="CAIIXF020000001">
    <property type="protein sequence ID" value="CAH1775976.1"/>
    <property type="molecule type" value="Genomic_DNA"/>
</dbReference>
<gene>
    <name evidence="3" type="ORF">OFUS_LOCUS3208</name>
</gene>
<dbReference type="Pfam" id="PF00651">
    <property type="entry name" value="BTB"/>
    <property type="match status" value="1"/>
</dbReference>
<dbReference type="InterPro" id="IPR000210">
    <property type="entry name" value="BTB/POZ_dom"/>
</dbReference>
<evidence type="ECO:0000256" key="1">
    <source>
        <dbReference type="SAM" id="Phobius"/>
    </source>
</evidence>
<evidence type="ECO:0000313" key="3">
    <source>
        <dbReference type="EMBL" id="CAH1775976.1"/>
    </source>
</evidence>